<comment type="catalytic activity">
    <reaction evidence="11">
        <text>(2S)-naringenin 4',7-dimethyl ether + reduced [NADPH--hemoprotein reductase] + O2 = (2S)-carthamidin-4',7-dimethyl ether + oxidized [NADPH--hemoprotein reductase] + H2O + H(+)</text>
        <dbReference type="Rhea" id="RHEA:73439"/>
        <dbReference type="Rhea" id="RHEA-COMP:11964"/>
        <dbReference type="Rhea" id="RHEA-COMP:11965"/>
        <dbReference type="ChEBI" id="CHEBI:15377"/>
        <dbReference type="ChEBI" id="CHEBI:15378"/>
        <dbReference type="ChEBI" id="CHEBI:15379"/>
        <dbReference type="ChEBI" id="CHEBI:57618"/>
        <dbReference type="ChEBI" id="CHEBI:58210"/>
        <dbReference type="ChEBI" id="CHEBI:192816"/>
        <dbReference type="ChEBI" id="CHEBI:192817"/>
    </reaction>
    <physiologicalReaction direction="left-to-right" evidence="11">
        <dbReference type="Rhea" id="RHEA:73440"/>
    </physiologicalReaction>
</comment>
<dbReference type="GO" id="GO:0016020">
    <property type="term" value="C:membrane"/>
    <property type="evidence" value="ECO:0007669"/>
    <property type="project" value="UniProtKB-SubCell"/>
</dbReference>
<evidence type="ECO:0000256" key="16">
    <source>
        <dbReference type="SAM" id="Phobius"/>
    </source>
</evidence>
<feature type="binding site" description="axial binding residue" evidence="14">
    <location>
        <position position="465"/>
    </location>
    <ligand>
        <name>heme</name>
        <dbReference type="ChEBI" id="CHEBI:30413"/>
    </ligand>
    <ligandPart>
        <name>Fe</name>
        <dbReference type="ChEBI" id="CHEBI:18248"/>
    </ligandPart>
</feature>
<evidence type="ECO:0000256" key="5">
    <source>
        <dbReference type="ARBA" id="ARBA00023002"/>
    </source>
</evidence>
<evidence type="ECO:0000256" key="7">
    <source>
        <dbReference type="ARBA" id="ARBA00023033"/>
    </source>
</evidence>
<dbReference type="PRINTS" id="PR00385">
    <property type="entry name" value="P450"/>
</dbReference>
<keyword evidence="7 15" id="KW-0503">Monooxygenase</keyword>
<reference evidence="18" key="1">
    <citation type="journal article" date="2024" name="IScience">
        <title>Strigolactones Initiate the Formation of Haustorium-like Structures in Castilleja.</title>
        <authorList>
            <person name="Buerger M."/>
            <person name="Peterson D."/>
            <person name="Chory J."/>
        </authorList>
    </citation>
    <scope>NUCLEOTIDE SEQUENCE [LARGE SCALE GENOMIC DNA]</scope>
</reference>
<evidence type="ECO:0000256" key="12">
    <source>
        <dbReference type="ARBA" id="ARBA00052216"/>
    </source>
</evidence>
<dbReference type="GO" id="GO:0046872">
    <property type="term" value="F:metal ion binding"/>
    <property type="evidence" value="ECO:0007669"/>
    <property type="project" value="UniProtKB-KW"/>
</dbReference>
<keyword evidence="5 15" id="KW-0560">Oxidoreductase</keyword>
<evidence type="ECO:0000256" key="4">
    <source>
        <dbReference type="ARBA" id="ARBA00022723"/>
    </source>
</evidence>
<comment type="catalytic activity">
    <reaction evidence="9">
        <text>(2S)-sakuranetin + reduced [NADPH--hemoprotein reductase] + O2 = (2S)-7-methylcarthamidin + oxidized [NADPH--hemoprotein reductase] + H2O + H(+)</text>
        <dbReference type="Rhea" id="RHEA:73431"/>
        <dbReference type="Rhea" id="RHEA-COMP:11964"/>
        <dbReference type="Rhea" id="RHEA-COMP:11965"/>
        <dbReference type="ChEBI" id="CHEBI:15377"/>
        <dbReference type="ChEBI" id="CHEBI:15378"/>
        <dbReference type="ChEBI" id="CHEBI:15379"/>
        <dbReference type="ChEBI" id="CHEBI:28927"/>
        <dbReference type="ChEBI" id="CHEBI:57618"/>
        <dbReference type="ChEBI" id="CHEBI:58210"/>
        <dbReference type="ChEBI" id="CHEBI:192815"/>
    </reaction>
    <physiologicalReaction direction="left-to-right" evidence="9">
        <dbReference type="Rhea" id="RHEA:73432"/>
    </physiologicalReaction>
</comment>
<dbReference type="SUPFAM" id="SSF48264">
    <property type="entry name" value="Cytochrome P450"/>
    <property type="match status" value="1"/>
</dbReference>
<proteinExistence type="inferred from homology"/>
<dbReference type="InterPro" id="IPR002401">
    <property type="entry name" value="Cyt_P450_E_grp-I"/>
</dbReference>
<comment type="subcellular location">
    <subcellularLocation>
        <location evidence="2">Membrane</location>
        <topology evidence="2">Single-pass membrane protein</topology>
    </subcellularLocation>
</comment>
<feature type="transmembrane region" description="Helical" evidence="16">
    <location>
        <begin position="6"/>
        <end position="24"/>
    </location>
</feature>
<dbReference type="InterPro" id="IPR017972">
    <property type="entry name" value="Cyt_P450_CS"/>
</dbReference>
<evidence type="ECO:0000256" key="2">
    <source>
        <dbReference type="ARBA" id="ARBA00004167"/>
    </source>
</evidence>
<comment type="caution">
    <text evidence="17">The sequence shown here is derived from an EMBL/GenBank/DDBJ whole genome shotgun (WGS) entry which is preliminary data.</text>
</comment>
<name>A0ABD3DC41_9LAMI</name>
<comment type="cofactor">
    <cofactor evidence="1 14">
        <name>heme</name>
        <dbReference type="ChEBI" id="CHEBI:30413"/>
    </cofactor>
</comment>
<evidence type="ECO:0000313" key="17">
    <source>
        <dbReference type="EMBL" id="KAL3639915.1"/>
    </source>
</evidence>
<dbReference type="Proteomes" id="UP001632038">
    <property type="component" value="Unassembled WGS sequence"/>
</dbReference>
<dbReference type="FunFam" id="1.10.630.10:FF:000026">
    <property type="entry name" value="Cytochrome P450 82C4"/>
    <property type="match status" value="1"/>
</dbReference>
<keyword evidence="16" id="KW-0472">Membrane</keyword>
<comment type="catalytic activity">
    <reaction evidence="12">
        <text>apigenin 4',7-dimethyl ether + reduced [NADPH--hemoprotein reductase] + O2 = ladanein + oxidized [NADPH--hemoprotein reductase] + H2O + H(+)</text>
        <dbReference type="Rhea" id="RHEA:73435"/>
        <dbReference type="Rhea" id="RHEA-COMP:11964"/>
        <dbReference type="Rhea" id="RHEA-COMP:11965"/>
        <dbReference type="ChEBI" id="CHEBI:2769"/>
        <dbReference type="ChEBI" id="CHEBI:15377"/>
        <dbReference type="ChEBI" id="CHEBI:15378"/>
        <dbReference type="ChEBI" id="CHEBI:15379"/>
        <dbReference type="ChEBI" id="CHEBI:57618"/>
        <dbReference type="ChEBI" id="CHEBI:58210"/>
        <dbReference type="ChEBI" id="CHEBI:192702"/>
    </reaction>
    <physiologicalReaction direction="left-to-right" evidence="12">
        <dbReference type="Rhea" id="RHEA:73436"/>
    </physiologicalReaction>
</comment>
<comment type="catalytic activity">
    <reaction evidence="10">
        <text>genkwanin + reduced [NADPH--hemoprotein reductase] + O2 = scutellarein 7-methyl ether + oxidized [NADPH--hemoprotein reductase] + H2O</text>
        <dbReference type="Rhea" id="RHEA:73427"/>
        <dbReference type="Rhea" id="RHEA-COMP:11964"/>
        <dbReference type="Rhea" id="RHEA-COMP:11965"/>
        <dbReference type="ChEBI" id="CHEBI:15377"/>
        <dbReference type="ChEBI" id="CHEBI:15379"/>
        <dbReference type="ChEBI" id="CHEBI:57618"/>
        <dbReference type="ChEBI" id="CHEBI:58210"/>
        <dbReference type="ChEBI" id="CHEBI:192700"/>
        <dbReference type="ChEBI" id="CHEBI:192701"/>
    </reaction>
    <physiologicalReaction direction="left-to-right" evidence="10">
        <dbReference type="Rhea" id="RHEA:73428"/>
    </physiologicalReaction>
</comment>
<evidence type="ECO:0000256" key="13">
    <source>
        <dbReference type="ARBA" id="ARBA00067499"/>
    </source>
</evidence>
<dbReference type="AlphaFoldDB" id="A0ABD3DC41"/>
<dbReference type="InterPro" id="IPR036396">
    <property type="entry name" value="Cyt_P450_sf"/>
</dbReference>
<evidence type="ECO:0000256" key="15">
    <source>
        <dbReference type="RuleBase" id="RU000461"/>
    </source>
</evidence>
<sequence>MESISFSILGAIIAFFFLVYYQYWSKYNPKTSSTSTYIAPPAEAGGARLFTGHLHLMAGGSAFTELPHFKLAALADKYGPIFTIRLGVKRALVVSSWELAKELYTTHDLTISSRPKLRAAKHLSYDFVMFGFAPYSKYYSRMRKLISVELLSNSRVEMQRNVRVSETSDSINDLYKLWEENKKKVVVDMKKWLGDLNLNVVVRVVAGKRFCGGDEDETRRCKEVFRDFFHLAGKFVPADALPYLRWLDIGGHEKKMKETAKELDIIVDRWLAEHRKENERSGEDKKPRDFMDVMLSLADRAQLDSEYDSDTIIKATCQTLISGGTDTTTVMLVWAVSLLLNNRHVLKKAQQELDKHVGKERRVNESDIENLVYLKAITKEILRLYPAGPLGGIREFSENCNVGGYNVQKGTWLIVNMWRLHRDPTVWGDDSLEFNPERFLSKHGDLDVRGQHFELIPFGAGRRICPGVNFGMQMMHLVLANLLHAFDLSTVSDETVDMTESAGMTNMKATPLDVLVSPRLSAKLYG</sequence>
<evidence type="ECO:0000256" key="10">
    <source>
        <dbReference type="ARBA" id="ARBA00051691"/>
    </source>
</evidence>
<evidence type="ECO:0000256" key="9">
    <source>
        <dbReference type="ARBA" id="ARBA00050930"/>
    </source>
</evidence>
<evidence type="ECO:0000256" key="8">
    <source>
        <dbReference type="ARBA" id="ARBA00034479"/>
    </source>
</evidence>
<comment type="pathway">
    <text evidence="8">Flavonoid metabolism.</text>
</comment>
<keyword evidence="18" id="KW-1185">Reference proteome</keyword>
<evidence type="ECO:0000256" key="11">
    <source>
        <dbReference type="ARBA" id="ARBA00052049"/>
    </source>
</evidence>
<dbReference type="PRINTS" id="PR00463">
    <property type="entry name" value="EP450I"/>
</dbReference>
<dbReference type="EMBL" id="JAVIJP010000017">
    <property type="protein sequence ID" value="KAL3639915.1"/>
    <property type="molecule type" value="Genomic_DNA"/>
</dbReference>
<keyword evidence="3 14" id="KW-0349">Heme</keyword>
<accession>A0ABD3DC41</accession>
<keyword evidence="4 14" id="KW-0479">Metal-binding</keyword>
<evidence type="ECO:0000313" key="18">
    <source>
        <dbReference type="Proteomes" id="UP001632038"/>
    </source>
</evidence>
<dbReference type="GO" id="GO:0004497">
    <property type="term" value="F:monooxygenase activity"/>
    <property type="evidence" value="ECO:0007669"/>
    <property type="project" value="UniProtKB-KW"/>
</dbReference>
<gene>
    <name evidence="17" type="primary">F6H</name>
    <name evidence="17" type="ORF">CASFOL_014883</name>
</gene>
<dbReference type="PANTHER" id="PTHR47947">
    <property type="entry name" value="CYTOCHROME P450 82C3-RELATED"/>
    <property type="match status" value="1"/>
</dbReference>
<dbReference type="InterPro" id="IPR001128">
    <property type="entry name" value="Cyt_P450"/>
</dbReference>
<protein>
    <recommendedName>
        <fullName evidence="13">Flavonoid-6-hydroxylase</fullName>
    </recommendedName>
</protein>
<evidence type="ECO:0000256" key="14">
    <source>
        <dbReference type="PIRSR" id="PIRSR602401-1"/>
    </source>
</evidence>
<dbReference type="PANTHER" id="PTHR47947:SF39">
    <property type="entry name" value="CYTOCHROME P450"/>
    <property type="match status" value="1"/>
</dbReference>
<dbReference type="InterPro" id="IPR050651">
    <property type="entry name" value="Plant_Cytochrome_P450_Monoox"/>
</dbReference>
<dbReference type="Pfam" id="PF00067">
    <property type="entry name" value="p450"/>
    <property type="match status" value="1"/>
</dbReference>
<keyword evidence="6 14" id="KW-0408">Iron</keyword>
<evidence type="ECO:0000256" key="3">
    <source>
        <dbReference type="ARBA" id="ARBA00022617"/>
    </source>
</evidence>
<keyword evidence="16" id="KW-0812">Transmembrane</keyword>
<organism evidence="17 18">
    <name type="scientific">Castilleja foliolosa</name>
    <dbReference type="NCBI Taxonomy" id="1961234"/>
    <lineage>
        <taxon>Eukaryota</taxon>
        <taxon>Viridiplantae</taxon>
        <taxon>Streptophyta</taxon>
        <taxon>Embryophyta</taxon>
        <taxon>Tracheophyta</taxon>
        <taxon>Spermatophyta</taxon>
        <taxon>Magnoliopsida</taxon>
        <taxon>eudicotyledons</taxon>
        <taxon>Gunneridae</taxon>
        <taxon>Pentapetalae</taxon>
        <taxon>asterids</taxon>
        <taxon>lamiids</taxon>
        <taxon>Lamiales</taxon>
        <taxon>Orobanchaceae</taxon>
        <taxon>Pedicularideae</taxon>
        <taxon>Castillejinae</taxon>
        <taxon>Castilleja</taxon>
    </lineage>
</organism>
<dbReference type="Gene3D" id="1.10.630.10">
    <property type="entry name" value="Cytochrome P450"/>
    <property type="match status" value="1"/>
</dbReference>
<comment type="similarity">
    <text evidence="15">Belongs to the cytochrome P450 family.</text>
</comment>
<evidence type="ECO:0000256" key="1">
    <source>
        <dbReference type="ARBA" id="ARBA00001971"/>
    </source>
</evidence>
<dbReference type="PROSITE" id="PS00086">
    <property type="entry name" value="CYTOCHROME_P450"/>
    <property type="match status" value="1"/>
</dbReference>
<evidence type="ECO:0000256" key="6">
    <source>
        <dbReference type="ARBA" id="ARBA00023004"/>
    </source>
</evidence>
<dbReference type="CDD" id="cd20654">
    <property type="entry name" value="CYP82"/>
    <property type="match status" value="1"/>
</dbReference>
<keyword evidence="16" id="KW-1133">Transmembrane helix</keyword>